<dbReference type="Proteomes" id="UP000018144">
    <property type="component" value="Unassembled WGS sequence"/>
</dbReference>
<protein>
    <submittedName>
        <fullName evidence="2">Uncharacterized protein</fullName>
    </submittedName>
</protein>
<feature type="region of interest" description="Disordered" evidence="1">
    <location>
        <begin position="1"/>
        <end position="41"/>
    </location>
</feature>
<feature type="compositionally biased region" description="Basic residues" evidence="1">
    <location>
        <begin position="9"/>
        <end position="34"/>
    </location>
</feature>
<feature type="region of interest" description="Disordered" evidence="1">
    <location>
        <begin position="56"/>
        <end position="100"/>
    </location>
</feature>
<feature type="compositionally biased region" description="Low complexity" evidence="1">
    <location>
        <begin position="62"/>
        <end position="75"/>
    </location>
</feature>
<evidence type="ECO:0000256" key="1">
    <source>
        <dbReference type="SAM" id="MobiDB-lite"/>
    </source>
</evidence>
<dbReference type="OrthoDB" id="10371574at2759"/>
<sequence length="236" mass="27072">MADKDSPARKKRAAKKATASKKNSARKSIAKKSVTKNPAANKTAIYNWSVDVAISTTKEEPTQQQPAQQEPTQQELNTDDHPKPVRVLSPFPPGLAESSETLSMRVQERRERYLATPQINYPPDFETEEEFHAWMLRGNHKLGFYFWSSIKSCTKHGHWIERDESIPEVPEGSSLPATYLRRVLGGWYLELHALEGEVLQALRNGEKLCCKGHEYLVDRLKKLEAGELRMERDHYW</sequence>
<accession>U4LBU5</accession>
<gene>
    <name evidence="2" type="ORF">PCON_02871</name>
</gene>
<organism evidence="2 3">
    <name type="scientific">Pyronema omphalodes (strain CBS 100304)</name>
    <name type="common">Pyronema confluens</name>
    <dbReference type="NCBI Taxonomy" id="1076935"/>
    <lineage>
        <taxon>Eukaryota</taxon>
        <taxon>Fungi</taxon>
        <taxon>Dikarya</taxon>
        <taxon>Ascomycota</taxon>
        <taxon>Pezizomycotina</taxon>
        <taxon>Pezizomycetes</taxon>
        <taxon>Pezizales</taxon>
        <taxon>Pyronemataceae</taxon>
        <taxon>Pyronema</taxon>
    </lineage>
</organism>
<keyword evidence="3" id="KW-1185">Reference proteome</keyword>
<evidence type="ECO:0000313" key="3">
    <source>
        <dbReference type="Proteomes" id="UP000018144"/>
    </source>
</evidence>
<evidence type="ECO:0000313" key="2">
    <source>
        <dbReference type="EMBL" id="CCX16275.1"/>
    </source>
</evidence>
<reference evidence="2 3" key="1">
    <citation type="journal article" date="2013" name="PLoS Genet.">
        <title>The genome and development-dependent transcriptomes of Pyronema confluens: a window into fungal evolution.</title>
        <authorList>
            <person name="Traeger S."/>
            <person name="Altegoer F."/>
            <person name="Freitag M."/>
            <person name="Gabaldon T."/>
            <person name="Kempken F."/>
            <person name="Kumar A."/>
            <person name="Marcet-Houben M."/>
            <person name="Poggeler S."/>
            <person name="Stajich J.E."/>
            <person name="Nowrousian M."/>
        </authorList>
    </citation>
    <scope>NUCLEOTIDE SEQUENCE [LARGE SCALE GENOMIC DNA]</scope>
    <source>
        <strain evidence="3">CBS 100304</strain>
        <tissue evidence="2">Vegetative mycelium</tissue>
    </source>
</reference>
<dbReference type="AlphaFoldDB" id="U4LBU5"/>
<proteinExistence type="predicted"/>
<dbReference type="EMBL" id="HF936373">
    <property type="protein sequence ID" value="CCX16275.1"/>
    <property type="molecule type" value="Genomic_DNA"/>
</dbReference>
<name>U4LBU5_PYROM</name>